<feature type="region of interest" description="Disordered" evidence="2">
    <location>
        <begin position="72"/>
        <end position="107"/>
    </location>
</feature>
<dbReference type="PANTHER" id="PTHR43591">
    <property type="entry name" value="METHYLTRANSFERASE"/>
    <property type="match status" value="1"/>
</dbReference>
<proteinExistence type="inferred from homology"/>
<dbReference type="Pfam" id="PF13489">
    <property type="entry name" value="Methyltransf_23"/>
    <property type="match status" value="1"/>
</dbReference>
<dbReference type="SUPFAM" id="SSF53335">
    <property type="entry name" value="S-adenosyl-L-methionine-dependent methyltransferases"/>
    <property type="match status" value="1"/>
</dbReference>
<keyword evidence="4" id="KW-1185">Reference proteome</keyword>
<dbReference type="PANTHER" id="PTHR43591:SF24">
    <property type="entry name" value="2-METHOXY-6-POLYPRENYL-1,4-BENZOQUINOL METHYLASE, MITOCHONDRIAL"/>
    <property type="match status" value="1"/>
</dbReference>
<dbReference type="EMBL" id="JANBVO010000033">
    <property type="protein sequence ID" value="KAJ9137649.1"/>
    <property type="molecule type" value="Genomic_DNA"/>
</dbReference>
<comment type="caution">
    <text evidence="3">The sequence shown here is derived from an EMBL/GenBank/DDBJ whole genome shotgun (WGS) entry which is preliminary data.</text>
</comment>
<dbReference type="Gene3D" id="3.40.50.150">
    <property type="entry name" value="Vaccinia Virus protein VP39"/>
    <property type="match status" value="1"/>
</dbReference>
<feature type="region of interest" description="Disordered" evidence="2">
    <location>
        <begin position="1"/>
        <end position="40"/>
    </location>
</feature>
<dbReference type="InterPro" id="IPR029063">
    <property type="entry name" value="SAM-dependent_MTases_sf"/>
</dbReference>
<reference evidence="3" key="1">
    <citation type="submission" date="2022-07" db="EMBL/GenBank/DDBJ databases">
        <title>Fungi with potential for degradation of polypropylene.</title>
        <authorList>
            <person name="Gostincar C."/>
        </authorList>
    </citation>
    <scope>NUCLEOTIDE SEQUENCE</scope>
    <source>
        <strain evidence="3">EXF-13308</strain>
    </source>
</reference>
<evidence type="ECO:0000256" key="1">
    <source>
        <dbReference type="ARBA" id="ARBA00038158"/>
    </source>
</evidence>
<accession>A0AA38RIE6</accession>
<feature type="compositionally biased region" description="Polar residues" evidence="2">
    <location>
        <begin position="85"/>
        <end position="107"/>
    </location>
</feature>
<name>A0AA38RIE6_9PEZI</name>
<dbReference type="CDD" id="cd02440">
    <property type="entry name" value="AdoMet_MTases"/>
    <property type="match status" value="1"/>
</dbReference>
<comment type="similarity">
    <text evidence="1">Belongs to the methyltransferase superfamily. LaeA methyltransferase family.</text>
</comment>
<gene>
    <name evidence="3" type="ORF">NKR23_g8934</name>
</gene>
<evidence type="ECO:0000256" key="2">
    <source>
        <dbReference type="SAM" id="MobiDB-lite"/>
    </source>
</evidence>
<sequence>MNANVVPLPEGGPIKPEVGRYQNDGTSRVRDSSTQDVDSMLPSLSSSKLPFQPYFEIALRPVDVGRPLMRARSPSVDDPDLFRVSTPTHTPSPSLASCTSDDEGSTTSYGTTMDRYTWMNERIYPNTEMFGRTWRPVDRQFQKILELIELGCVHVAPVRDPRKMLEIGTGTGCWGHDFALAYPNSDVIGTDTACPQRETQWPQHGPTQPNFHLEIHDWNKEWNRKHCHFDLIFARIVDRQVKIWPKLAAEIYACLKPGAWFEGRERSFFFSDAHGRPLRRGSAWSYITNEIQRLGSWTGYSFNITESGNYATCLAGAGFVNIRVFQDEVFGSHDYRWQDQQQQLYRDLLAESDDVMVIVAQKPTSVPSDLEPNVEVPTKDLSEDPGCCFVRRALGDILSAFGPAYAKYYE</sequence>
<dbReference type="GO" id="GO:0008168">
    <property type="term" value="F:methyltransferase activity"/>
    <property type="evidence" value="ECO:0007669"/>
    <property type="project" value="TreeGrafter"/>
</dbReference>
<organism evidence="3 4">
    <name type="scientific">Pleurostoma richardsiae</name>
    <dbReference type="NCBI Taxonomy" id="41990"/>
    <lineage>
        <taxon>Eukaryota</taxon>
        <taxon>Fungi</taxon>
        <taxon>Dikarya</taxon>
        <taxon>Ascomycota</taxon>
        <taxon>Pezizomycotina</taxon>
        <taxon>Sordariomycetes</taxon>
        <taxon>Sordariomycetidae</taxon>
        <taxon>Calosphaeriales</taxon>
        <taxon>Pleurostomataceae</taxon>
        <taxon>Pleurostoma</taxon>
    </lineage>
</organism>
<dbReference type="Proteomes" id="UP001174694">
    <property type="component" value="Unassembled WGS sequence"/>
</dbReference>
<dbReference type="AlphaFoldDB" id="A0AA38RIE6"/>
<evidence type="ECO:0000313" key="3">
    <source>
        <dbReference type="EMBL" id="KAJ9137649.1"/>
    </source>
</evidence>
<evidence type="ECO:0000313" key="4">
    <source>
        <dbReference type="Proteomes" id="UP001174694"/>
    </source>
</evidence>
<protein>
    <submittedName>
        <fullName evidence="3">Uncharacterized protein</fullName>
    </submittedName>
</protein>